<sequence length="430" mass="46581">MMWRCLALLLFLMMVTGLQAAEPLLRVELLTKPPIVPGQQVQIQVDVLAPNFFLSPPKFPLFDLPNAIVTLPDERAVNLTETIKGESYAGIRRSYVVTPQTAGDFTLPPAVIPFTFAAVPGQAGMEGSVTLPPQTFTVAGAPASGGAAAQQIGVTQDLDRDPKTLKAGDTLVRTITVTAQGMQAMMIPVPDFSAPDGVRLYPHDPVLTDKLDQAQGTIGGTRVDRVTYGFETAGSYRLPAIEIAWYDPKTQKNDMARAPEIAVTVAQAPGFTPAIKPPEIAEPAPRHPVNLRLLAWVAAGVVALACLAWLVPRLWRSIGAWRKTRRLRYEQSEEYSFRQFSAACRGGDGGIVYAALQSWAGRAKVAPLRDWLGNSEALVDYERLEASLFASAPVSCDTGKLFAGINEARRIWRDRQAVVMTSAALPPLNP</sequence>
<comment type="caution">
    <text evidence="1">The sequence shown here is derived from an EMBL/GenBank/DDBJ whole genome shotgun (WGS) entry which is preliminary data.</text>
</comment>
<evidence type="ECO:0000313" key="2">
    <source>
        <dbReference type="Proteomes" id="UP000616151"/>
    </source>
</evidence>
<dbReference type="EMBL" id="JAENHL010000007">
    <property type="protein sequence ID" value="MBK1868108.1"/>
    <property type="molecule type" value="Genomic_DNA"/>
</dbReference>
<keyword evidence="2" id="KW-1185">Reference proteome</keyword>
<proteinExistence type="predicted"/>
<accession>A0ACC5R652</accession>
<reference evidence="1" key="1">
    <citation type="submission" date="2021-01" db="EMBL/GenBank/DDBJ databases">
        <authorList>
            <person name="Sun Q."/>
        </authorList>
    </citation>
    <scope>NUCLEOTIDE SEQUENCE</scope>
    <source>
        <strain evidence="1">YIM B02566</strain>
    </source>
</reference>
<evidence type="ECO:0000313" key="1">
    <source>
        <dbReference type="EMBL" id="MBK1868108.1"/>
    </source>
</evidence>
<dbReference type="Proteomes" id="UP000616151">
    <property type="component" value="Unassembled WGS sequence"/>
</dbReference>
<protein>
    <submittedName>
        <fullName evidence="1">BatD family protein</fullName>
    </submittedName>
</protein>
<organism evidence="1 2">
    <name type="scientific">Taklimakanibacter albus</name>
    <dbReference type="NCBI Taxonomy" id="2800327"/>
    <lineage>
        <taxon>Bacteria</taxon>
        <taxon>Pseudomonadati</taxon>
        <taxon>Pseudomonadota</taxon>
        <taxon>Alphaproteobacteria</taxon>
        <taxon>Hyphomicrobiales</taxon>
        <taxon>Aestuariivirgaceae</taxon>
        <taxon>Taklimakanibacter</taxon>
    </lineage>
</organism>
<gene>
    <name evidence="1" type="ORF">JHL16_17280</name>
</gene>
<name>A0ACC5R652_9HYPH</name>